<dbReference type="AlphaFoldDB" id="A0A2T0MNP1"/>
<comment type="caution">
    <text evidence="1">The sequence shown here is derived from an EMBL/GenBank/DDBJ whole genome shotgun (WGS) entry which is preliminary data.</text>
</comment>
<organism evidence="1 2">
    <name type="scientific">Nonomuraea fuscirosea</name>
    <dbReference type="NCBI Taxonomy" id="1291556"/>
    <lineage>
        <taxon>Bacteria</taxon>
        <taxon>Bacillati</taxon>
        <taxon>Actinomycetota</taxon>
        <taxon>Actinomycetes</taxon>
        <taxon>Streptosporangiales</taxon>
        <taxon>Streptosporangiaceae</taxon>
        <taxon>Nonomuraea</taxon>
    </lineage>
</organism>
<accession>A0A2T0MNP1</accession>
<dbReference type="EMBL" id="PVNG01000019">
    <property type="protein sequence ID" value="PRX59606.1"/>
    <property type="molecule type" value="Genomic_DNA"/>
</dbReference>
<protein>
    <submittedName>
        <fullName evidence="1">Uncharacterized protein</fullName>
    </submittedName>
</protein>
<reference evidence="1 2" key="1">
    <citation type="submission" date="2018-03" db="EMBL/GenBank/DDBJ databases">
        <title>Genomic Encyclopedia of Type Strains, Phase III (KMG-III): the genomes of soil and plant-associated and newly described type strains.</title>
        <authorList>
            <person name="Whitman W."/>
        </authorList>
    </citation>
    <scope>NUCLEOTIDE SEQUENCE [LARGE SCALE GENOMIC DNA]</scope>
    <source>
        <strain evidence="1 2">CGMCC 4.7104</strain>
    </source>
</reference>
<name>A0A2T0MNP1_9ACTN</name>
<dbReference type="RefSeq" id="WP_181308209.1">
    <property type="nucleotide sequence ID" value="NZ_PVNG01000019.1"/>
</dbReference>
<keyword evidence="2" id="KW-1185">Reference proteome</keyword>
<dbReference type="Proteomes" id="UP000238312">
    <property type="component" value="Unassembled WGS sequence"/>
</dbReference>
<proteinExistence type="predicted"/>
<evidence type="ECO:0000313" key="2">
    <source>
        <dbReference type="Proteomes" id="UP000238312"/>
    </source>
</evidence>
<evidence type="ECO:0000313" key="1">
    <source>
        <dbReference type="EMBL" id="PRX59606.1"/>
    </source>
</evidence>
<sequence>MTITTGPLLAPSVRAVKSLAGGEIETYLQMFPPRSPGTDWVTTRSSHEEVLHRLDQPPFENGKDSTHLMRMVGARLLLRWLETFEGETWQQRWNASPGATTSIGWTAAPLAWGTAHGRKPQRAGLESGLLALVCADVIRPSMAWLSSSMSPHLRGAIETARDPKGFTDLRNARMPGQPDQRRTSKALNALARILAAKGGGIDDIVVGDVLELLLAATPTFTSPAQLVDRFDLKCKPIRDLLVSYLTERQPSIDYVTLMQLSRNLVGYFWADLEQHHPGIDSLHLAPEVPDSWKARIAVKTVKHRMPNGTVATTTEPRIAALMIRLACGGSTWTSPNGLWTSPSVGGRGPSRAQ</sequence>
<gene>
    <name evidence="1" type="ORF">B0I32_11949</name>
</gene>